<gene>
    <name evidence="11" type="ORF">EYQ16_03155</name>
</gene>
<reference evidence="12" key="1">
    <citation type="journal article" date="2019" name="bioRxiv">
        <title>Genome diversification in globally distributed novel marine Proteobacteria is linked to environmental adaptation.</title>
        <authorList>
            <person name="Zhou Z."/>
            <person name="Tran P.Q."/>
            <person name="Kieft K."/>
            <person name="Anantharaman K."/>
        </authorList>
    </citation>
    <scope>NUCLEOTIDE SEQUENCE [LARGE SCALE GENOMIC DNA]</scope>
</reference>
<evidence type="ECO:0000256" key="3">
    <source>
        <dbReference type="ARBA" id="ARBA00022771"/>
    </source>
</evidence>
<dbReference type="GO" id="GO:0003676">
    <property type="term" value="F:nucleic acid binding"/>
    <property type="evidence" value="ECO:0007669"/>
    <property type="project" value="InterPro"/>
</dbReference>
<dbReference type="SUPFAM" id="SSF57783">
    <property type="entry name" value="Zinc beta-ribbon"/>
    <property type="match status" value="1"/>
</dbReference>
<evidence type="ECO:0000313" key="11">
    <source>
        <dbReference type="EMBL" id="HIG63501.1"/>
    </source>
</evidence>
<feature type="binding site" evidence="7">
    <location>
        <position position="63"/>
    </location>
    <ligand>
        <name>Zn(2+)</name>
        <dbReference type="ChEBI" id="CHEBI:29105"/>
        <label>2</label>
    </ligand>
</feature>
<dbReference type="PIRSF" id="PIRSF005586">
    <property type="entry name" value="RNApol_RpoM"/>
    <property type="match status" value="1"/>
</dbReference>
<evidence type="ECO:0000256" key="6">
    <source>
        <dbReference type="ARBA" id="ARBA00032962"/>
    </source>
</evidence>
<keyword evidence="4 7" id="KW-0862">Zinc</keyword>
<feature type="binding site" evidence="7">
    <location>
        <position position="3"/>
    </location>
    <ligand>
        <name>Zn(2+)</name>
        <dbReference type="ChEBI" id="CHEBI:29105"/>
        <label>1</label>
    </ligand>
</feature>
<evidence type="ECO:0000256" key="2">
    <source>
        <dbReference type="ARBA" id="ARBA00022723"/>
    </source>
</evidence>
<evidence type="ECO:0000256" key="1">
    <source>
        <dbReference type="ARBA" id="ARBA00018272"/>
    </source>
</evidence>
<dbReference type="Pfam" id="PF01096">
    <property type="entry name" value="Zn_ribbon_TFIIS"/>
    <property type="match status" value="1"/>
</dbReference>
<feature type="binding site" evidence="7">
    <location>
        <position position="88"/>
    </location>
    <ligand>
        <name>Zn(2+)</name>
        <dbReference type="ChEBI" id="CHEBI:29105"/>
        <label>2</label>
    </ligand>
</feature>
<keyword evidence="9" id="KW-0804">Transcription</keyword>
<dbReference type="GO" id="GO:0003899">
    <property type="term" value="F:DNA-directed RNA polymerase activity"/>
    <property type="evidence" value="ECO:0007669"/>
    <property type="project" value="InterPro"/>
</dbReference>
<feature type="binding site" evidence="7">
    <location>
        <position position="19"/>
    </location>
    <ligand>
        <name>Zn(2+)</name>
        <dbReference type="ChEBI" id="CHEBI:29105"/>
        <label>1</label>
    </ligand>
</feature>
<feature type="binding site" evidence="7">
    <location>
        <position position="91"/>
    </location>
    <ligand>
        <name>Zn(2+)</name>
        <dbReference type="ChEBI" id="CHEBI:29105"/>
        <label>2</label>
    </ligand>
</feature>
<dbReference type="CDD" id="cd10511">
    <property type="entry name" value="Zn-ribbon_TFS"/>
    <property type="match status" value="1"/>
</dbReference>
<dbReference type="GO" id="GO:0006355">
    <property type="term" value="P:regulation of DNA-templated transcription"/>
    <property type="evidence" value="ECO:0007669"/>
    <property type="project" value="InterPro"/>
</dbReference>
<dbReference type="SMART" id="SM00661">
    <property type="entry name" value="RPOL9"/>
    <property type="match status" value="1"/>
</dbReference>
<keyword evidence="5" id="KW-0805">Transcription regulation</keyword>
<comment type="caution">
    <text evidence="11">The sequence shown here is derived from an EMBL/GenBank/DDBJ whole genome shotgun (WGS) entry which is preliminary data.</text>
</comment>
<feature type="binding site" evidence="7">
    <location>
        <position position="60"/>
    </location>
    <ligand>
        <name>Zn(2+)</name>
        <dbReference type="ChEBI" id="CHEBI:29105"/>
        <label>2</label>
    </ligand>
</feature>
<dbReference type="InterPro" id="IPR012164">
    <property type="entry name" value="Rpa12/Rpb9/Rpc10/TFS"/>
</dbReference>
<keyword evidence="2 7" id="KW-0479">Metal-binding</keyword>
<dbReference type="GO" id="GO:0006351">
    <property type="term" value="P:DNA-templated transcription"/>
    <property type="evidence" value="ECO:0007669"/>
    <property type="project" value="InterPro"/>
</dbReference>
<evidence type="ECO:0000259" key="10">
    <source>
        <dbReference type="PROSITE" id="PS51133"/>
    </source>
</evidence>
<dbReference type="PANTHER" id="PTHR11239:SF12">
    <property type="entry name" value="DNA-DIRECTED RNA POLYMERASE III SUBUNIT RPC10"/>
    <property type="match status" value="1"/>
</dbReference>
<comment type="similarity">
    <text evidence="9">Belongs to the archaeal rpoM/eukaryotic RPA12/RPB9/RPC11 RNA polymerase family.</text>
</comment>
<dbReference type="InterPro" id="IPR006288">
    <property type="entry name" value="TFS"/>
</dbReference>
<dbReference type="Gene3D" id="2.20.25.10">
    <property type="match status" value="1"/>
</dbReference>
<dbReference type="SMART" id="SM00440">
    <property type="entry name" value="ZnF_C2C2"/>
    <property type="match status" value="1"/>
</dbReference>
<evidence type="ECO:0000256" key="7">
    <source>
        <dbReference type="PIRSR" id="PIRSR005586-1"/>
    </source>
</evidence>
<feature type="domain" description="TFIIS-type" evidence="10">
    <location>
        <begin position="56"/>
        <end position="96"/>
    </location>
</feature>
<feature type="binding site" evidence="7">
    <location>
        <position position="22"/>
    </location>
    <ligand>
        <name>Zn(2+)</name>
        <dbReference type="ChEBI" id="CHEBI:29105"/>
        <label>1</label>
    </ligand>
</feature>
<dbReference type="AlphaFoldDB" id="A0A7C7ZDS0"/>
<protein>
    <recommendedName>
        <fullName evidence="1">Transcription factor S</fullName>
    </recommendedName>
    <alternativeName>
        <fullName evidence="6">Transcription elongation factor IIS/RNA polymerase subunit homolog</fullName>
    </alternativeName>
</protein>
<keyword evidence="3 8" id="KW-0863">Zinc-finger</keyword>
<dbReference type="InterPro" id="IPR001222">
    <property type="entry name" value="Znf_TFIIS"/>
</dbReference>
<dbReference type="GO" id="GO:0008270">
    <property type="term" value="F:zinc ion binding"/>
    <property type="evidence" value="ECO:0007669"/>
    <property type="project" value="UniProtKB-KW"/>
</dbReference>
<proteinExistence type="inferred from homology"/>
<dbReference type="EMBL" id="DUAV01000022">
    <property type="protein sequence ID" value="HIG63501.1"/>
    <property type="molecule type" value="Genomic_DNA"/>
</dbReference>
<dbReference type="Proteomes" id="UP000589516">
    <property type="component" value="Unassembled WGS sequence"/>
</dbReference>
<sequence>MICPGCKGLLYPQGDQLACRRCGHTQAKGAVQVIDHEREKQEQVVMDSVDGTLPRTTIICDKCGHGEATWVLRQTRAADEPATRIYQCTGCRHKWREY</sequence>
<evidence type="ECO:0000313" key="12">
    <source>
        <dbReference type="Proteomes" id="UP000589516"/>
    </source>
</evidence>
<accession>A0A7C7ZDS0</accession>
<evidence type="ECO:0000256" key="9">
    <source>
        <dbReference type="RuleBase" id="RU003474"/>
    </source>
</evidence>
<dbReference type="PROSITE" id="PS00466">
    <property type="entry name" value="ZF_TFIIS_1"/>
    <property type="match status" value="1"/>
</dbReference>
<dbReference type="PROSITE" id="PS51133">
    <property type="entry name" value="ZF_TFIIS_2"/>
    <property type="match status" value="1"/>
</dbReference>
<dbReference type="NCBIfam" id="TIGR01384">
    <property type="entry name" value="TFS_arch"/>
    <property type="match status" value="1"/>
</dbReference>
<feature type="zinc finger region" description="C4-type" evidence="8">
    <location>
        <begin position="3"/>
        <end position="22"/>
    </location>
</feature>
<evidence type="ECO:0000256" key="8">
    <source>
        <dbReference type="PIRSR" id="PIRSR005586-2"/>
    </source>
</evidence>
<organism evidence="11 12">
    <name type="scientific">Marine Group III euryarchaeote</name>
    <dbReference type="NCBI Taxonomy" id="2173149"/>
    <lineage>
        <taxon>Archaea</taxon>
        <taxon>Methanobacteriati</taxon>
        <taxon>Thermoplasmatota</taxon>
        <taxon>Thermoplasmata</taxon>
        <taxon>Candidatus Thermoprofundales</taxon>
    </lineage>
</organism>
<evidence type="ECO:0000256" key="4">
    <source>
        <dbReference type="ARBA" id="ARBA00022833"/>
    </source>
</evidence>
<dbReference type="PANTHER" id="PTHR11239">
    <property type="entry name" value="DNA-DIRECTED RNA POLYMERASE"/>
    <property type="match status" value="1"/>
</dbReference>
<feature type="binding site" evidence="7">
    <location>
        <position position="6"/>
    </location>
    <ligand>
        <name>Zn(2+)</name>
        <dbReference type="ChEBI" id="CHEBI:29105"/>
        <label>1</label>
    </ligand>
</feature>
<name>A0A7C7ZDS0_9ARCH</name>
<dbReference type="InterPro" id="IPR001529">
    <property type="entry name" value="Zn_ribbon_RPB9"/>
</dbReference>
<evidence type="ECO:0000256" key="5">
    <source>
        <dbReference type="ARBA" id="ARBA00023015"/>
    </source>
</evidence>